<proteinExistence type="predicted"/>
<evidence type="ECO:0000313" key="2">
    <source>
        <dbReference type="EMBL" id="TNN79121.1"/>
    </source>
</evidence>
<protein>
    <submittedName>
        <fullName evidence="2">Uncharacterized protein</fullName>
    </submittedName>
</protein>
<keyword evidence="3" id="KW-1185">Reference proteome</keyword>
<reference evidence="2 3" key="1">
    <citation type="submission" date="2019-03" db="EMBL/GenBank/DDBJ databases">
        <title>First draft genome of Liparis tanakae, snailfish: a comprehensive survey of snailfish specific genes.</title>
        <authorList>
            <person name="Kim W."/>
            <person name="Song I."/>
            <person name="Jeong J.-H."/>
            <person name="Kim D."/>
            <person name="Kim S."/>
            <person name="Ryu S."/>
            <person name="Song J.Y."/>
            <person name="Lee S.K."/>
        </authorList>
    </citation>
    <scope>NUCLEOTIDE SEQUENCE [LARGE SCALE GENOMIC DNA]</scope>
    <source>
        <tissue evidence="2">Muscle</tissue>
    </source>
</reference>
<gene>
    <name evidence="2" type="ORF">EYF80_010569</name>
</gene>
<evidence type="ECO:0000313" key="3">
    <source>
        <dbReference type="Proteomes" id="UP000314294"/>
    </source>
</evidence>
<dbReference type="Proteomes" id="UP000314294">
    <property type="component" value="Unassembled WGS sequence"/>
</dbReference>
<feature type="region of interest" description="Disordered" evidence="1">
    <location>
        <begin position="1"/>
        <end position="22"/>
    </location>
</feature>
<comment type="caution">
    <text evidence="2">The sequence shown here is derived from an EMBL/GenBank/DDBJ whole genome shotgun (WGS) entry which is preliminary data.</text>
</comment>
<evidence type="ECO:0000256" key="1">
    <source>
        <dbReference type="SAM" id="MobiDB-lite"/>
    </source>
</evidence>
<dbReference type="AlphaFoldDB" id="A0A4Z2IMV4"/>
<dbReference type="EMBL" id="SRLO01000067">
    <property type="protein sequence ID" value="TNN79121.1"/>
    <property type="molecule type" value="Genomic_DNA"/>
</dbReference>
<sequence length="126" mass="12864">MSDHSGRSGGKLTSGGKWAGPNICTVTPNGPAATHPALSVLSVLGCPSDSERTLGAVAFSLSPRGELSASACFHWEDLFSGSTSASKTNTTLNGTDTAAESGSEAQVERLIHRGGPEGTELLHRVT</sequence>
<accession>A0A4Z2IMV4</accession>
<organism evidence="2 3">
    <name type="scientific">Liparis tanakae</name>
    <name type="common">Tanaka's snailfish</name>
    <dbReference type="NCBI Taxonomy" id="230148"/>
    <lineage>
        <taxon>Eukaryota</taxon>
        <taxon>Metazoa</taxon>
        <taxon>Chordata</taxon>
        <taxon>Craniata</taxon>
        <taxon>Vertebrata</taxon>
        <taxon>Euteleostomi</taxon>
        <taxon>Actinopterygii</taxon>
        <taxon>Neopterygii</taxon>
        <taxon>Teleostei</taxon>
        <taxon>Neoteleostei</taxon>
        <taxon>Acanthomorphata</taxon>
        <taxon>Eupercaria</taxon>
        <taxon>Perciformes</taxon>
        <taxon>Cottioidei</taxon>
        <taxon>Cottales</taxon>
        <taxon>Liparidae</taxon>
        <taxon>Liparis</taxon>
    </lineage>
</organism>
<name>A0A4Z2IMV4_9TELE</name>